<dbReference type="InterPro" id="IPR052162">
    <property type="entry name" value="Sensor_kinase/Photoreceptor"/>
</dbReference>
<dbReference type="SUPFAM" id="SSF55781">
    <property type="entry name" value="GAF domain-like"/>
    <property type="match status" value="1"/>
</dbReference>
<dbReference type="PROSITE" id="PS50112">
    <property type="entry name" value="PAS"/>
    <property type="match status" value="2"/>
</dbReference>
<dbReference type="Gene3D" id="3.30.450.20">
    <property type="entry name" value="PAS domain"/>
    <property type="match status" value="4"/>
</dbReference>
<keyword evidence="12" id="KW-1185">Reference proteome</keyword>
<feature type="domain" description="PAC" evidence="10">
    <location>
        <begin position="333"/>
        <end position="387"/>
    </location>
</feature>
<evidence type="ECO:0000256" key="2">
    <source>
        <dbReference type="ARBA" id="ARBA00012438"/>
    </source>
</evidence>
<reference evidence="11" key="2">
    <citation type="submission" date="2020-09" db="EMBL/GenBank/DDBJ databases">
        <authorList>
            <person name="Sun Q."/>
            <person name="Ohkuma M."/>
        </authorList>
    </citation>
    <scope>NUCLEOTIDE SEQUENCE</scope>
    <source>
        <strain evidence="11">JCM 17820</strain>
    </source>
</reference>
<name>A0A830GFG4_9EURY</name>
<dbReference type="AlphaFoldDB" id="A0A830GFG4"/>
<evidence type="ECO:0000256" key="1">
    <source>
        <dbReference type="ARBA" id="ARBA00000085"/>
    </source>
</evidence>
<dbReference type="SUPFAM" id="SSF55785">
    <property type="entry name" value="PYP-like sensor domain (PAS domain)"/>
    <property type="match status" value="4"/>
</dbReference>
<keyword evidence="7" id="KW-0804">Transcription</keyword>
<proteinExistence type="predicted"/>
<evidence type="ECO:0000256" key="7">
    <source>
        <dbReference type="ARBA" id="ARBA00023163"/>
    </source>
</evidence>
<dbReference type="Pfam" id="PF15915">
    <property type="entry name" value="BAT"/>
    <property type="match status" value="1"/>
</dbReference>
<feature type="domain" description="PAS" evidence="9">
    <location>
        <begin position="637"/>
        <end position="709"/>
    </location>
</feature>
<keyword evidence="3" id="KW-0597">Phosphoprotein</keyword>
<dbReference type="InterPro" id="IPR000700">
    <property type="entry name" value="PAS-assoc_C"/>
</dbReference>
<feature type="domain" description="PAS" evidence="9">
    <location>
        <begin position="261"/>
        <end position="331"/>
    </location>
</feature>
<evidence type="ECO:0000256" key="8">
    <source>
        <dbReference type="SAM" id="MobiDB-lite"/>
    </source>
</evidence>
<keyword evidence="6" id="KW-0805">Transcription regulation</keyword>
<feature type="domain" description="PAC" evidence="10">
    <location>
        <begin position="713"/>
        <end position="766"/>
    </location>
</feature>
<dbReference type="Proteomes" id="UP000605784">
    <property type="component" value="Unassembled WGS sequence"/>
</dbReference>
<evidence type="ECO:0000259" key="10">
    <source>
        <dbReference type="PROSITE" id="PS50113"/>
    </source>
</evidence>
<dbReference type="EC" id="2.7.13.3" evidence="2"/>
<evidence type="ECO:0000256" key="6">
    <source>
        <dbReference type="ARBA" id="ARBA00023015"/>
    </source>
</evidence>
<dbReference type="RefSeq" id="WP_188993468.1">
    <property type="nucleotide sequence ID" value="NZ_BMOU01000001.1"/>
</dbReference>
<dbReference type="Gene3D" id="1.10.10.10">
    <property type="entry name" value="Winged helix-like DNA-binding domain superfamily/Winged helix DNA-binding domain"/>
    <property type="match status" value="1"/>
</dbReference>
<protein>
    <recommendedName>
        <fullName evidence="2">histidine kinase</fullName>
        <ecNumber evidence="2">2.7.13.3</ecNumber>
    </recommendedName>
</protein>
<dbReference type="InterPro" id="IPR013656">
    <property type="entry name" value="PAS_4"/>
</dbReference>
<evidence type="ECO:0000313" key="12">
    <source>
        <dbReference type="Proteomes" id="UP000605784"/>
    </source>
</evidence>
<dbReference type="PROSITE" id="PS50113">
    <property type="entry name" value="PAC"/>
    <property type="match status" value="3"/>
</dbReference>
<dbReference type="InterPro" id="IPR013655">
    <property type="entry name" value="PAS_fold_3"/>
</dbReference>
<dbReference type="CDD" id="cd00130">
    <property type="entry name" value="PAS"/>
    <property type="match status" value="2"/>
</dbReference>
<organism evidence="11 12">
    <name type="scientific">Haloarcula pellucida</name>
    <dbReference type="NCBI Taxonomy" id="1427151"/>
    <lineage>
        <taxon>Archaea</taxon>
        <taxon>Methanobacteriati</taxon>
        <taxon>Methanobacteriota</taxon>
        <taxon>Stenosarchaea group</taxon>
        <taxon>Halobacteria</taxon>
        <taxon>Halobacteriales</taxon>
        <taxon>Haloarculaceae</taxon>
        <taxon>Haloarcula</taxon>
    </lineage>
</organism>
<dbReference type="Pfam" id="PF08448">
    <property type="entry name" value="PAS_4"/>
    <property type="match status" value="3"/>
</dbReference>
<dbReference type="InterPro" id="IPR000014">
    <property type="entry name" value="PAS"/>
</dbReference>
<dbReference type="InterPro" id="IPR001610">
    <property type="entry name" value="PAC"/>
</dbReference>
<dbReference type="InterPro" id="IPR035965">
    <property type="entry name" value="PAS-like_dom_sf"/>
</dbReference>
<dbReference type="EMBL" id="BMOU01000001">
    <property type="protein sequence ID" value="GGN84724.1"/>
    <property type="molecule type" value="Genomic_DNA"/>
</dbReference>
<dbReference type="InterPro" id="IPR007050">
    <property type="entry name" value="HTH_bacterioopsin"/>
</dbReference>
<dbReference type="NCBIfam" id="TIGR00229">
    <property type="entry name" value="sensory_box"/>
    <property type="match status" value="3"/>
</dbReference>
<dbReference type="Pfam" id="PF08447">
    <property type="entry name" value="PAS_3"/>
    <property type="match status" value="1"/>
</dbReference>
<dbReference type="InterPro" id="IPR003018">
    <property type="entry name" value="GAF"/>
</dbReference>
<evidence type="ECO:0000256" key="5">
    <source>
        <dbReference type="ARBA" id="ARBA00022777"/>
    </source>
</evidence>
<dbReference type="PANTHER" id="PTHR43304">
    <property type="entry name" value="PHYTOCHROME-LIKE PROTEIN CPH1"/>
    <property type="match status" value="1"/>
</dbReference>
<dbReference type="InterPro" id="IPR031803">
    <property type="entry name" value="BAT_GAF/HTH-assoc"/>
</dbReference>
<evidence type="ECO:0000259" key="9">
    <source>
        <dbReference type="PROSITE" id="PS50112"/>
    </source>
</evidence>
<feature type="region of interest" description="Disordered" evidence="8">
    <location>
        <begin position="1"/>
        <end position="20"/>
    </location>
</feature>
<dbReference type="Gene3D" id="3.30.450.40">
    <property type="match status" value="1"/>
</dbReference>
<keyword evidence="5" id="KW-0418">Kinase</keyword>
<dbReference type="GO" id="GO:0004673">
    <property type="term" value="F:protein histidine kinase activity"/>
    <property type="evidence" value="ECO:0007669"/>
    <property type="project" value="UniProtKB-EC"/>
</dbReference>
<evidence type="ECO:0000256" key="3">
    <source>
        <dbReference type="ARBA" id="ARBA00022553"/>
    </source>
</evidence>
<dbReference type="Pfam" id="PF13185">
    <property type="entry name" value="GAF_2"/>
    <property type="match status" value="1"/>
</dbReference>
<dbReference type="InterPro" id="IPR036388">
    <property type="entry name" value="WH-like_DNA-bd_sf"/>
</dbReference>
<accession>A0A830GFG4</accession>
<keyword evidence="4" id="KW-0808">Transferase</keyword>
<reference evidence="11" key="1">
    <citation type="journal article" date="2014" name="Int. J. Syst. Evol. Microbiol.">
        <title>Complete genome sequence of Corynebacterium casei LMG S-19264T (=DSM 44701T), isolated from a smear-ripened cheese.</title>
        <authorList>
            <consortium name="US DOE Joint Genome Institute (JGI-PGF)"/>
            <person name="Walter F."/>
            <person name="Albersmeier A."/>
            <person name="Kalinowski J."/>
            <person name="Ruckert C."/>
        </authorList>
    </citation>
    <scope>NUCLEOTIDE SEQUENCE</scope>
    <source>
        <strain evidence="11">JCM 17820</strain>
    </source>
</reference>
<feature type="domain" description="PAC" evidence="10">
    <location>
        <begin position="454"/>
        <end position="508"/>
    </location>
</feature>
<evidence type="ECO:0000313" key="11">
    <source>
        <dbReference type="EMBL" id="GGN84724.1"/>
    </source>
</evidence>
<dbReference type="Pfam" id="PF04967">
    <property type="entry name" value="HTH_10"/>
    <property type="match status" value="1"/>
</dbReference>
<gene>
    <name evidence="11" type="ORF">GCM10009030_00560</name>
</gene>
<dbReference type="SMART" id="SM00091">
    <property type="entry name" value="PAS"/>
    <property type="match status" value="4"/>
</dbReference>
<comment type="caution">
    <text evidence="11">The sequence shown here is derived from an EMBL/GenBank/DDBJ whole genome shotgun (WGS) entry which is preliminary data.</text>
</comment>
<sequence>MTEHSQPRTVAADSQQTERSTVLYVDADAASRERTRTEMTDHRPEVDVAAVGSSDAALDVGASRPPACLVVDPVGIEAADHLVETFDCPAILYSARDPAAVDDALLGSSTTVVEKGPSTHGAFLAEKVVSVTESVTDRSTYALQTAVDDVANRADEGELTLLVDDAGDPVWSRGSAEDVPGLDFETANVYDAVATLASDTATGDVADRLRSDPTDPVTVRAETARGERYLQFRGYDLPDAAGSLRLFEITDVTPAARREARLSLLEMLTEQAQDGLYTLDERGVIDYCNESFAAMLGYDPSELTGTHAAETLAPGELANGQQTIEQLLTSDADDASVDLTCRCKDGTEREISIHYTLLRDDSGAYRGLNGVARDVTERRERERALRERTKLFEGLVDRFPNGTVFLFDEEFRYTEAGGEDLKTHGFEPSDFVGKTPREVLPSENASLLEEAYGAAFEGRTSAFVDEYRGDHYYVQVIPIRDDDGAVVSGMTVAQNITDRVEYEQELEQSNTLLSTLLDALPVGILVEDDDREIRTANQRLVDIFDIPGSAEDLVGTDCSVAVERVSQRFADPECFLDETAQLLAARSTDLRTDLELSDGRTVQRSYLPIDLPDGEANLWLYRDVTEQRDRERELVRTTERLELALEGAELGVWDWNVETGDVSFDERWVGMLGYSLSDLDQRIETWEDLVHPDDLERAWDAIESHFEGETDIYRCDHRLRTKDGDYKWIRDLGRVFERDEDGDPIRAVGIHQDITEQKRRQRELETQRDELVTLTRVHVLIQDVIRALGTAATRDEIETTVCNRLVESDLYELAWIGERDGTGGPLSRKTTAGNDEGYLDTIQKLAEPATRTNDPGTTAIRTGEVQVIHDVATDERMDDWRDEALARDFRSAAVIPLRHDDVVHAALIVYANRAEAFSSRALDALTVLGETVGFAFTAVQNRRLLTRDRIVEMEFKSEDPDAYPLVVARRHDCRLESAGSVDIGEEALQYLTVDGAPPADVLESLLEFQPVLDGRVIRSDGDSGVVEFQTTDTYQSLLLDVGARLVDAIADPNRLTLVVEAPTDGDPRTIQETLSAQLSGFALISKRERERRPTTVTDQPPLQEQLTDRQLEVLRAAYLAGYYEWPRDTTAEQLADTLDISSPTLHQHLRRAERNLLDGLLDL</sequence>
<dbReference type="SMART" id="SM00065">
    <property type="entry name" value="GAF"/>
    <property type="match status" value="1"/>
</dbReference>
<dbReference type="PANTHER" id="PTHR43304:SF1">
    <property type="entry name" value="PAC DOMAIN-CONTAINING PROTEIN"/>
    <property type="match status" value="1"/>
</dbReference>
<dbReference type="InterPro" id="IPR029016">
    <property type="entry name" value="GAF-like_dom_sf"/>
</dbReference>
<dbReference type="SMART" id="SM00086">
    <property type="entry name" value="PAC"/>
    <property type="match status" value="2"/>
</dbReference>
<comment type="catalytic activity">
    <reaction evidence="1">
        <text>ATP + protein L-histidine = ADP + protein N-phospho-L-histidine.</text>
        <dbReference type="EC" id="2.7.13.3"/>
    </reaction>
</comment>
<evidence type="ECO:0000256" key="4">
    <source>
        <dbReference type="ARBA" id="ARBA00022679"/>
    </source>
</evidence>